<dbReference type="SUPFAM" id="SSF46785">
    <property type="entry name" value="Winged helix' DNA-binding domain"/>
    <property type="match status" value="1"/>
</dbReference>
<dbReference type="InterPro" id="IPR036390">
    <property type="entry name" value="WH_DNA-bd_sf"/>
</dbReference>
<evidence type="ECO:0000313" key="3">
    <source>
        <dbReference type="Proteomes" id="UP000430079"/>
    </source>
</evidence>
<sequence length="192" mass="21407">MTEDDLNAPDERSAGTDGALREHEVRTALLDLLAEVGTVTATEAAARLGYSSGLCSFHLRQLARHGYLEEAPHNGGRARPWRLRQHPSPADGPMEEQFGDLARGLEDESWQRWLTQREEAPPAWRHDEAFSAVAYLTPEEMSRVADVIRRALAPYQDREQRPLARPDGALPVALITRLFPLLPHTGDGADRD</sequence>
<dbReference type="RefSeq" id="WP_190146667.1">
    <property type="nucleotide sequence ID" value="NZ_BLIO01000001.1"/>
</dbReference>
<name>A0A640SN12_9ACTN</name>
<dbReference type="AlphaFoldDB" id="A0A640SN12"/>
<evidence type="ECO:0008006" key="4">
    <source>
        <dbReference type="Google" id="ProtNLM"/>
    </source>
</evidence>
<dbReference type="InterPro" id="IPR036388">
    <property type="entry name" value="WH-like_DNA-bd_sf"/>
</dbReference>
<dbReference type="CDD" id="cd00090">
    <property type="entry name" value="HTH_ARSR"/>
    <property type="match status" value="1"/>
</dbReference>
<comment type="caution">
    <text evidence="2">The sequence shown here is derived from an EMBL/GenBank/DDBJ whole genome shotgun (WGS) entry which is preliminary data.</text>
</comment>
<keyword evidence="3" id="KW-1185">Reference proteome</keyword>
<proteinExistence type="predicted"/>
<dbReference type="Proteomes" id="UP000430079">
    <property type="component" value="Unassembled WGS sequence"/>
</dbReference>
<dbReference type="EMBL" id="BLIO01000001">
    <property type="protein sequence ID" value="GFE12779.1"/>
    <property type="molecule type" value="Genomic_DNA"/>
</dbReference>
<gene>
    <name evidence="2" type="ORF">Sgleb_08260</name>
</gene>
<feature type="compositionally biased region" description="Basic and acidic residues" evidence="1">
    <location>
        <begin position="9"/>
        <end position="20"/>
    </location>
</feature>
<feature type="region of interest" description="Disordered" evidence="1">
    <location>
        <begin position="1"/>
        <end position="20"/>
    </location>
</feature>
<protein>
    <recommendedName>
        <fullName evidence="4">Transcriptional regulator</fullName>
    </recommendedName>
</protein>
<reference evidence="2 3" key="1">
    <citation type="submission" date="2019-12" db="EMBL/GenBank/DDBJ databases">
        <title>Whole genome shotgun sequence of Streptomyces hygroscopicus subsp. glebosus NBRC 13786.</title>
        <authorList>
            <person name="Ichikawa N."/>
            <person name="Kimura A."/>
            <person name="Kitahashi Y."/>
            <person name="Komaki H."/>
            <person name="Tamura T."/>
        </authorList>
    </citation>
    <scope>NUCLEOTIDE SEQUENCE [LARGE SCALE GENOMIC DNA]</scope>
    <source>
        <strain evidence="2 3">NBRC 13786</strain>
    </source>
</reference>
<evidence type="ECO:0000256" key="1">
    <source>
        <dbReference type="SAM" id="MobiDB-lite"/>
    </source>
</evidence>
<dbReference type="InterPro" id="IPR011991">
    <property type="entry name" value="ArsR-like_HTH"/>
</dbReference>
<evidence type="ECO:0000313" key="2">
    <source>
        <dbReference type="EMBL" id="GFE12779.1"/>
    </source>
</evidence>
<accession>A0A640SN12</accession>
<dbReference type="Gene3D" id="1.10.10.10">
    <property type="entry name" value="Winged helix-like DNA-binding domain superfamily/Winged helix DNA-binding domain"/>
    <property type="match status" value="1"/>
</dbReference>
<organism evidence="2 3">
    <name type="scientific">Streptomyces glebosus</name>
    <dbReference type="NCBI Taxonomy" id="249580"/>
    <lineage>
        <taxon>Bacteria</taxon>
        <taxon>Bacillati</taxon>
        <taxon>Actinomycetota</taxon>
        <taxon>Actinomycetes</taxon>
        <taxon>Kitasatosporales</taxon>
        <taxon>Streptomycetaceae</taxon>
        <taxon>Streptomyces</taxon>
    </lineage>
</organism>
<dbReference type="Pfam" id="PF12840">
    <property type="entry name" value="HTH_20"/>
    <property type="match status" value="1"/>
</dbReference>